<dbReference type="Pfam" id="PF00515">
    <property type="entry name" value="TPR_1"/>
    <property type="match status" value="1"/>
</dbReference>
<dbReference type="Pfam" id="PF13174">
    <property type="entry name" value="TPR_6"/>
    <property type="match status" value="1"/>
</dbReference>
<reference evidence="2 3" key="1">
    <citation type="submission" date="2024-02" db="EMBL/GenBank/DDBJ databases">
        <title>de novo genome assembly of Solanum bulbocastanum strain 11H21.</title>
        <authorList>
            <person name="Hosaka A.J."/>
        </authorList>
    </citation>
    <scope>NUCLEOTIDE SEQUENCE [LARGE SCALE GENOMIC DNA]</scope>
    <source>
        <tissue evidence="2">Young leaves</tissue>
    </source>
</reference>
<keyword evidence="3" id="KW-1185">Reference proteome</keyword>
<dbReference type="InterPro" id="IPR011990">
    <property type="entry name" value="TPR-like_helical_dom_sf"/>
</dbReference>
<dbReference type="Proteomes" id="UP001371456">
    <property type="component" value="Unassembled WGS sequence"/>
</dbReference>
<feature type="repeat" description="TPR" evidence="1">
    <location>
        <begin position="184"/>
        <end position="217"/>
    </location>
</feature>
<comment type="caution">
    <text evidence="2">The sequence shown here is derived from an EMBL/GenBank/DDBJ whole genome shotgun (WGS) entry which is preliminary data.</text>
</comment>
<dbReference type="Pfam" id="PF13431">
    <property type="entry name" value="TPR_17"/>
    <property type="match status" value="1"/>
</dbReference>
<dbReference type="AlphaFoldDB" id="A0AAN8SVL0"/>
<evidence type="ECO:0000313" key="3">
    <source>
        <dbReference type="Proteomes" id="UP001371456"/>
    </source>
</evidence>
<dbReference type="SUPFAM" id="SSF48452">
    <property type="entry name" value="TPR-like"/>
    <property type="match status" value="2"/>
</dbReference>
<dbReference type="EMBL" id="JBANQN010000012">
    <property type="protein sequence ID" value="KAK6773213.1"/>
    <property type="molecule type" value="Genomic_DNA"/>
</dbReference>
<dbReference type="PROSITE" id="PS50293">
    <property type="entry name" value="TPR_REGION"/>
    <property type="match status" value="1"/>
</dbReference>
<keyword evidence="1" id="KW-0802">TPR repeat</keyword>
<dbReference type="Gene3D" id="1.25.40.10">
    <property type="entry name" value="Tetratricopeptide repeat domain"/>
    <property type="match status" value="1"/>
</dbReference>
<dbReference type="PANTHER" id="PTHR46050:SF18">
    <property type="entry name" value="TETRATRICOPEPTIDE REPEAT (TPR)-LIKE SUPERFAMILY PROTEIN"/>
    <property type="match status" value="1"/>
</dbReference>
<dbReference type="InterPro" id="IPR019734">
    <property type="entry name" value="TPR_rpt"/>
</dbReference>
<proteinExistence type="predicted"/>
<sequence length="536" mass="60103">MEKTRKSGQSTMSKIADNSVLNGLGCGLIGVFFPRRNTNTKMNITTKSSDTNVVKNTRRCHTSSCLKKSISSKNKVSQVVNLAYAQKLRREPTFTSSELSMTIFSHRKSKANGTLNRSSTGNVTLLCHLVNLKLQGNQNSSSNKKAIHKKRKILKGNIVRQTSSSVKSHQPGSSFRGSANKLDPDVLKSIGNEQYRQGKLEEALDLYNQAIAIDPRNASYYSNKAAALISLGHVIEAVVACIEAIRLDPSYHNAHYRLARLYVRLGDAEKAIDHYKQSGRKVGKDIAEAHDIKRQLLKCTEAQKLRDYNALLKETQNSITLGADSAPQIFAMRAEALIKLHRHEEAYTTIQKVPHIKTELCTCLFGSVKTVYLLITRAEAYATVGWFEEATAAAQEATKLDQSNEVIITILRRIEGLASSRLKGNELFRENKFSEASFEYTEGLEQEPYNSILLFNRAACRFKLGQFEKAVEDCTAALVLRPSYTKARLRRADCNIKLGRWKAAIQDCEMLIQENPEDEEVSRVFLQAKSRLQKTY</sequence>
<dbReference type="InterPro" id="IPR044534">
    <property type="entry name" value="TTL1-4"/>
</dbReference>
<accession>A0AAN8SVL0</accession>
<organism evidence="2 3">
    <name type="scientific">Solanum bulbocastanum</name>
    <name type="common">Wild potato</name>
    <dbReference type="NCBI Taxonomy" id="147425"/>
    <lineage>
        <taxon>Eukaryota</taxon>
        <taxon>Viridiplantae</taxon>
        <taxon>Streptophyta</taxon>
        <taxon>Embryophyta</taxon>
        <taxon>Tracheophyta</taxon>
        <taxon>Spermatophyta</taxon>
        <taxon>Magnoliopsida</taxon>
        <taxon>eudicotyledons</taxon>
        <taxon>Gunneridae</taxon>
        <taxon>Pentapetalae</taxon>
        <taxon>asterids</taxon>
        <taxon>lamiids</taxon>
        <taxon>Solanales</taxon>
        <taxon>Solanaceae</taxon>
        <taxon>Solanoideae</taxon>
        <taxon>Solaneae</taxon>
        <taxon>Solanum</taxon>
    </lineage>
</organism>
<dbReference type="PANTHER" id="PTHR46050">
    <property type="entry name" value="TPR REPEAT-CONTAINING THIOREDOXIN"/>
    <property type="match status" value="1"/>
</dbReference>
<evidence type="ECO:0000313" key="2">
    <source>
        <dbReference type="EMBL" id="KAK6773213.1"/>
    </source>
</evidence>
<gene>
    <name evidence="2" type="ORF">RDI58_028451</name>
</gene>
<name>A0AAN8SVL0_SOLBU</name>
<evidence type="ECO:0000256" key="1">
    <source>
        <dbReference type="PROSITE-ProRule" id="PRU00339"/>
    </source>
</evidence>
<dbReference type="GO" id="GO:0005737">
    <property type="term" value="C:cytoplasm"/>
    <property type="evidence" value="ECO:0007669"/>
    <property type="project" value="TreeGrafter"/>
</dbReference>
<dbReference type="SMART" id="SM00028">
    <property type="entry name" value="TPR"/>
    <property type="match status" value="8"/>
</dbReference>
<dbReference type="Pfam" id="PF13414">
    <property type="entry name" value="TPR_11"/>
    <property type="match status" value="1"/>
</dbReference>
<protein>
    <submittedName>
        <fullName evidence="2">Uncharacterized protein</fullName>
    </submittedName>
</protein>
<dbReference type="PROSITE" id="PS50005">
    <property type="entry name" value="TPR"/>
    <property type="match status" value="1"/>
</dbReference>